<evidence type="ECO:0000256" key="5">
    <source>
        <dbReference type="ARBA" id="ARBA00022741"/>
    </source>
</evidence>
<dbReference type="GO" id="GO:0034040">
    <property type="term" value="F:ATPase-coupled lipid transmembrane transporter activity"/>
    <property type="evidence" value="ECO:0007669"/>
    <property type="project" value="TreeGrafter"/>
</dbReference>
<dbReference type="InterPro" id="IPR027417">
    <property type="entry name" value="P-loop_NTPase"/>
</dbReference>
<keyword evidence="3" id="KW-1003">Cell membrane</keyword>
<dbReference type="PROSITE" id="PS50893">
    <property type="entry name" value="ABC_TRANSPORTER_2"/>
    <property type="match status" value="1"/>
</dbReference>
<evidence type="ECO:0000259" key="12">
    <source>
        <dbReference type="PROSITE" id="PS50929"/>
    </source>
</evidence>
<evidence type="ECO:0000313" key="13">
    <source>
        <dbReference type="EMBL" id="QAT82875.1"/>
    </source>
</evidence>
<dbReference type="GO" id="GO:0140359">
    <property type="term" value="F:ABC-type transporter activity"/>
    <property type="evidence" value="ECO:0007669"/>
    <property type="project" value="InterPro"/>
</dbReference>
<name>A0A410RLT7_CORCK</name>
<dbReference type="InterPro" id="IPR003593">
    <property type="entry name" value="AAA+_ATPase"/>
</dbReference>
<dbReference type="FunFam" id="3.40.50.300:FF:000221">
    <property type="entry name" value="Multidrug ABC transporter ATP-binding protein"/>
    <property type="match status" value="1"/>
</dbReference>
<evidence type="ECO:0000256" key="7">
    <source>
        <dbReference type="ARBA" id="ARBA00022989"/>
    </source>
</evidence>
<evidence type="ECO:0000256" key="10">
    <source>
        <dbReference type="SAM" id="Phobius"/>
    </source>
</evidence>
<feature type="region of interest" description="Disordered" evidence="9">
    <location>
        <begin position="1"/>
        <end position="23"/>
    </location>
</feature>
<dbReference type="EMBL" id="CP034669">
    <property type="protein sequence ID" value="QAT82875.1"/>
    <property type="molecule type" value="Genomic_DNA"/>
</dbReference>
<dbReference type="PANTHER" id="PTHR24221:SF654">
    <property type="entry name" value="ATP-BINDING CASSETTE SUB-FAMILY B MEMBER 6"/>
    <property type="match status" value="1"/>
</dbReference>
<dbReference type="PANTHER" id="PTHR24221">
    <property type="entry name" value="ATP-BINDING CASSETTE SUB-FAMILY B"/>
    <property type="match status" value="1"/>
</dbReference>
<evidence type="ECO:0000256" key="2">
    <source>
        <dbReference type="ARBA" id="ARBA00022448"/>
    </source>
</evidence>
<dbReference type="CDD" id="cd18542">
    <property type="entry name" value="ABC_6TM_YknU_like"/>
    <property type="match status" value="1"/>
</dbReference>
<evidence type="ECO:0000256" key="6">
    <source>
        <dbReference type="ARBA" id="ARBA00022840"/>
    </source>
</evidence>
<dbReference type="SMART" id="SM00382">
    <property type="entry name" value="AAA"/>
    <property type="match status" value="1"/>
</dbReference>
<dbReference type="InterPro" id="IPR017871">
    <property type="entry name" value="ABC_transporter-like_CS"/>
</dbReference>
<feature type="transmembrane region" description="Helical" evidence="10">
    <location>
        <begin position="41"/>
        <end position="60"/>
    </location>
</feature>
<dbReference type="InterPro" id="IPR011527">
    <property type="entry name" value="ABC1_TM_dom"/>
</dbReference>
<dbReference type="SUPFAM" id="SSF90123">
    <property type="entry name" value="ABC transporter transmembrane region"/>
    <property type="match status" value="1"/>
</dbReference>
<keyword evidence="5" id="KW-0547">Nucleotide-binding</keyword>
<feature type="domain" description="ABC transmembrane type-1" evidence="12">
    <location>
        <begin position="44"/>
        <end position="326"/>
    </location>
</feature>
<evidence type="ECO:0000256" key="9">
    <source>
        <dbReference type="SAM" id="MobiDB-lite"/>
    </source>
</evidence>
<dbReference type="InterPro" id="IPR039421">
    <property type="entry name" value="Type_1_exporter"/>
</dbReference>
<evidence type="ECO:0000256" key="4">
    <source>
        <dbReference type="ARBA" id="ARBA00022692"/>
    </source>
</evidence>
<dbReference type="InterPro" id="IPR003439">
    <property type="entry name" value="ABC_transporter-like_ATP-bd"/>
</dbReference>
<dbReference type="AlphaFoldDB" id="A0A410RLT7"/>
<evidence type="ECO:0000259" key="11">
    <source>
        <dbReference type="PROSITE" id="PS50893"/>
    </source>
</evidence>
<dbReference type="Gene3D" id="1.20.1560.10">
    <property type="entry name" value="ABC transporter type 1, transmembrane domain"/>
    <property type="match status" value="1"/>
</dbReference>
<gene>
    <name evidence="13" type="primary">msbA7</name>
    <name evidence="13" type="ORF">EJ065_1271</name>
</gene>
<dbReference type="GO" id="GO:0016887">
    <property type="term" value="F:ATP hydrolysis activity"/>
    <property type="evidence" value="ECO:0007669"/>
    <property type="project" value="InterPro"/>
</dbReference>
<reference evidence="13 14" key="1">
    <citation type="submission" date="2018-12" db="EMBL/GenBank/DDBJ databases">
        <title>Complete Genome Sequence of the Corallopyronin A producing Myxobacterium Corallococcus coralloides B035.</title>
        <authorList>
            <person name="Bouhired S.M."/>
            <person name="Rupp O."/>
            <person name="Blom J."/>
            <person name="Schaeberle T.F."/>
            <person name="Kehraus S."/>
            <person name="Schiefer A."/>
            <person name="Pfarr K."/>
            <person name="Goesmann A."/>
            <person name="Hoerauf A."/>
            <person name="Koenig G.M."/>
        </authorList>
    </citation>
    <scope>NUCLEOTIDE SEQUENCE [LARGE SCALE GENOMIC DNA]</scope>
    <source>
        <strain evidence="13 14">B035</strain>
    </source>
</reference>
<dbReference type="SUPFAM" id="SSF52540">
    <property type="entry name" value="P-loop containing nucleoside triphosphate hydrolases"/>
    <property type="match status" value="1"/>
</dbReference>
<feature type="transmembrane region" description="Helical" evidence="10">
    <location>
        <begin position="303"/>
        <end position="323"/>
    </location>
</feature>
<feature type="transmembrane region" description="Helical" evidence="10">
    <location>
        <begin position="264"/>
        <end position="291"/>
    </location>
</feature>
<comment type="subcellular location">
    <subcellularLocation>
        <location evidence="1">Cell membrane</location>
        <topology evidence="1">Multi-pass membrane protein</topology>
    </subcellularLocation>
</comment>
<feature type="transmembrane region" description="Helical" evidence="10">
    <location>
        <begin position="153"/>
        <end position="176"/>
    </location>
</feature>
<feature type="domain" description="ABC transporter" evidence="11">
    <location>
        <begin position="360"/>
        <end position="597"/>
    </location>
</feature>
<dbReference type="GO" id="GO:0005886">
    <property type="term" value="C:plasma membrane"/>
    <property type="evidence" value="ECO:0007669"/>
    <property type="project" value="UniProtKB-SubCell"/>
</dbReference>
<dbReference type="Pfam" id="PF00005">
    <property type="entry name" value="ABC_tran"/>
    <property type="match status" value="1"/>
</dbReference>
<keyword evidence="4 10" id="KW-0812">Transmembrane</keyword>
<accession>A0A410RLT7</accession>
<proteinExistence type="predicted"/>
<feature type="transmembrane region" description="Helical" evidence="10">
    <location>
        <begin position="182"/>
        <end position="198"/>
    </location>
</feature>
<dbReference type="Gene3D" id="3.40.50.300">
    <property type="entry name" value="P-loop containing nucleotide triphosphate hydrolases"/>
    <property type="match status" value="1"/>
</dbReference>
<dbReference type="Pfam" id="PF00664">
    <property type="entry name" value="ABC_membrane"/>
    <property type="match status" value="1"/>
</dbReference>
<keyword evidence="8 10" id="KW-0472">Membrane</keyword>
<keyword evidence="2" id="KW-0813">Transport</keyword>
<organism evidence="13 14">
    <name type="scientific">Corallococcus coralloides</name>
    <name type="common">Myxococcus coralloides</name>
    <dbReference type="NCBI Taxonomy" id="184914"/>
    <lineage>
        <taxon>Bacteria</taxon>
        <taxon>Pseudomonadati</taxon>
        <taxon>Myxococcota</taxon>
        <taxon>Myxococcia</taxon>
        <taxon>Myxococcales</taxon>
        <taxon>Cystobacterineae</taxon>
        <taxon>Myxococcaceae</taxon>
        <taxon>Corallococcus</taxon>
    </lineage>
</organism>
<feature type="transmembrane region" description="Helical" evidence="10">
    <location>
        <begin position="80"/>
        <end position="100"/>
    </location>
</feature>
<keyword evidence="7 10" id="KW-1133">Transmembrane helix</keyword>
<dbReference type="InterPro" id="IPR036640">
    <property type="entry name" value="ABC1_TM_sf"/>
</dbReference>
<evidence type="ECO:0000256" key="8">
    <source>
        <dbReference type="ARBA" id="ARBA00023136"/>
    </source>
</evidence>
<keyword evidence="6 13" id="KW-0067">ATP-binding</keyword>
<evidence type="ECO:0000256" key="1">
    <source>
        <dbReference type="ARBA" id="ARBA00004651"/>
    </source>
</evidence>
<sequence>MRAPSRAGRKGSRSHVSTSAPPASGRPPILRALGYLRRYRLEALGALLSLLLVSVANLGAPQMIRIAIDHGLARGEIRPVWLAVGGLVAIALGRGLFNFLQGYLAERASQGVAFDLRDALFARIQRLSFSYYDQAQTGQLLTRLTSDVEAVRTFVGSGVVQFAAAAAMLVGCAGLLLYLDPVLALAALSTVPPILWVLRRFMRRMRPLFGQLQALLGSLNTTLQEDLRGLRVVRAFSGEAREMERYGKTNAELKEKNLRVVDALAANFPFVTFFANLGMLMVVGVGGWRIFHQELTLGELVAFNSYLAFLLMPLMTLGFFAASMSRASASAQRVFELLDTAVEVADRPGAVPLPPLQGRIELRDVRFRYAGSDREILRGVSVTLEPGQLVAVLGTTGSGKSTLINLLPRFYDVTGGAVLLDGHDVRDVTLASLRSQLGVVLQDALLFSGTVRENIAYGRPEATQAQVEAAAEAAQAAEFIRELPQGYDTRVGERGVGLSGGQRQRLAIARALLTDPRLLILDDSTSAVDARTETAIQGALDALMRDKRRTAIVIAQRISTVRDADLILVLDEGRIAAKGRHEELKATSELYNDILGSQLLPPRQEEVA</sequence>
<dbReference type="PROSITE" id="PS00211">
    <property type="entry name" value="ABC_TRANSPORTER_1"/>
    <property type="match status" value="1"/>
</dbReference>
<evidence type="ECO:0000256" key="3">
    <source>
        <dbReference type="ARBA" id="ARBA00022475"/>
    </source>
</evidence>
<protein>
    <submittedName>
        <fullName evidence="13">Lipid A export ATP-binding/permease MsbA</fullName>
    </submittedName>
</protein>
<dbReference type="PROSITE" id="PS50929">
    <property type="entry name" value="ABC_TM1F"/>
    <property type="match status" value="1"/>
</dbReference>
<dbReference type="Proteomes" id="UP000288758">
    <property type="component" value="Chromosome"/>
</dbReference>
<dbReference type="GO" id="GO:0005524">
    <property type="term" value="F:ATP binding"/>
    <property type="evidence" value="ECO:0007669"/>
    <property type="project" value="UniProtKB-KW"/>
</dbReference>
<evidence type="ECO:0000313" key="14">
    <source>
        <dbReference type="Proteomes" id="UP000288758"/>
    </source>
</evidence>